<dbReference type="InterPro" id="IPR001965">
    <property type="entry name" value="Znf_PHD"/>
</dbReference>
<dbReference type="PROSITE" id="PS51805">
    <property type="entry name" value="EPHD"/>
    <property type="match status" value="1"/>
</dbReference>
<comment type="catalytic activity">
    <reaction evidence="17">
        <text>N(6),N(6),N(6)-trimethyl-L-lysyl(9)-[histone H3] + 2 2-oxoglutarate + 2 O2 = N(6)-methyl-L-lysyl(9)-[histone H3] + 2 formaldehyde + 2 succinate + 2 CO2</text>
        <dbReference type="Rhea" id="RHEA:60200"/>
        <dbReference type="Rhea" id="RHEA-COMP:15538"/>
        <dbReference type="Rhea" id="RHEA-COMP:15542"/>
        <dbReference type="ChEBI" id="CHEBI:15379"/>
        <dbReference type="ChEBI" id="CHEBI:16526"/>
        <dbReference type="ChEBI" id="CHEBI:16810"/>
        <dbReference type="ChEBI" id="CHEBI:16842"/>
        <dbReference type="ChEBI" id="CHEBI:30031"/>
        <dbReference type="ChEBI" id="CHEBI:61929"/>
        <dbReference type="ChEBI" id="CHEBI:61961"/>
        <dbReference type="EC" id="1.14.11.66"/>
    </reaction>
</comment>
<evidence type="ECO:0000256" key="8">
    <source>
        <dbReference type="ARBA" id="ARBA00022833"/>
    </source>
</evidence>
<dbReference type="SUPFAM" id="SSF63748">
    <property type="entry name" value="Tudor/PWWP/MBT"/>
    <property type="match status" value="2"/>
</dbReference>
<accession>A0A671YEI3</accession>
<dbReference type="FunFam" id="3.10.330.70:FF:000001">
    <property type="entry name" value="Putative lysine-specific demethylase 4a"/>
    <property type="match status" value="1"/>
</dbReference>
<dbReference type="InterPro" id="IPR003347">
    <property type="entry name" value="JmjC_dom"/>
</dbReference>
<feature type="compositionally biased region" description="Acidic residues" evidence="23">
    <location>
        <begin position="1009"/>
        <end position="1020"/>
    </location>
</feature>
<evidence type="ECO:0000256" key="14">
    <source>
        <dbReference type="ARBA" id="ARBA00023015"/>
    </source>
</evidence>
<keyword evidence="7" id="KW-0863">Zinc-finger</keyword>
<keyword evidence="13" id="KW-0408">Iron</keyword>
<keyword evidence="15" id="KW-0804">Transcription</keyword>
<dbReference type="Pfam" id="PF02373">
    <property type="entry name" value="JmjC"/>
    <property type="match status" value="1"/>
</dbReference>
<evidence type="ECO:0000259" key="24">
    <source>
        <dbReference type="PROSITE" id="PS51183"/>
    </source>
</evidence>
<evidence type="ECO:0000256" key="5">
    <source>
        <dbReference type="ARBA" id="ARBA00022723"/>
    </source>
</evidence>
<dbReference type="GO" id="GO:0005634">
    <property type="term" value="C:nucleus"/>
    <property type="evidence" value="ECO:0007669"/>
    <property type="project" value="UniProtKB-SubCell"/>
</dbReference>
<dbReference type="SUPFAM" id="SSF51197">
    <property type="entry name" value="Clavaminate synthase-like"/>
    <property type="match status" value="1"/>
</dbReference>
<dbReference type="PROSITE" id="PS51183">
    <property type="entry name" value="JMJN"/>
    <property type="match status" value="1"/>
</dbReference>
<evidence type="ECO:0000256" key="20">
    <source>
        <dbReference type="ARBA" id="ARBA00076122"/>
    </source>
</evidence>
<reference evidence="27" key="3">
    <citation type="submission" date="2025-09" db="UniProtKB">
        <authorList>
            <consortium name="Ensembl"/>
        </authorList>
    </citation>
    <scope>IDENTIFICATION</scope>
</reference>
<dbReference type="GO" id="GO:0010468">
    <property type="term" value="P:regulation of gene expression"/>
    <property type="evidence" value="ECO:0007669"/>
    <property type="project" value="TreeGrafter"/>
</dbReference>
<keyword evidence="9" id="KW-0156">Chromatin regulator</keyword>
<dbReference type="InterPro" id="IPR002999">
    <property type="entry name" value="Tudor"/>
</dbReference>
<evidence type="ECO:0000256" key="2">
    <source>
        <dbReference type="ARBA" id="ARBA00004123"/>
    </source>
</evidence>
<comment type="function">
    <text evidence="18">Histone demethylase that specifically demethylates 'Lys-9' of histone H3, thereby playing a role in histone code. Does not demethylate histone H3 'Lys-4', H3 'Lys-27', H3 'Lys-36' nor H4 'Lys-20'. Only able to demethylate trimethylated H3 'Lys-9', with a weaker activity than KDM4A, KDM4C and KDM4D. Demethylation of Lys residue generates formaldehyde and succinate. Plays a critical role in the development of the central nervous system (CNS).</text>
</comment>
<dbReference type="Pfam" id="PF18104">
    <property type="entry name" value="Tudor_2"/>
    <property type="match status" value="2"/>
</dbReference>
<dbReference type="GO" id="GO:0140684">
    <property type="term" value="F:histone H3K9me2/H3K9me3 demethylase activity"/>
    <property type="evidence" value="ECO:0007669"/>
    <property type="project" value="UniProtKB-EC"/>
</dbReference>
<keyword evidence="5" id="KW-0479">Metal-binding</keyword>
<evidence type="ECO:0000256" key="19">
    <source>
        <dbReference type="ARBA" id="ARBA00069270"/>
    </source>
</evidence>
<feature type="compositionally biased region" description="Polar residues" evidence="23">
    <location>
        <begin position="514"/>
        <end position="559"/>
    </location>
</feature>
<dbReference type="GO" id="GO:0000785">
    <property type="term" value="C:chromatin"/>
    <property type="evidence" value="ECO:0007669"/>
    <property type="project" value="TreeGrafter"/>
</dbReference>
<feature type="region of interest" description="Disordered" evidence="23">
    <location>
        <begin position="414"/>
        <end position="559"/>
    </location>
</feature>
<dbReference type="PANTHER" id="PTHR10694">
    <property type="entry name" value="LYSINE-SPECIFIC DEMETHYLASE"/>
    <property type="match status" value="1"/>
</dbReference>
<protein>
    <recommendedName>
        <fullName evidence="19">Lysine-specific demethylase 4B</fullName>
        <ecNumber evidence="4">1.14.11.66</ecNumber>
    </recommendedName>
    <alternativeName>
        <fullName evidence="20">JmjC domain-containing histone demethylation protein 3B</fullName>
    </alternativeName>
    <alternativeName>
        <fullName evidence="21">Jumonji domain-containing protein 2B</fullName>
    </alternativeName>
    <alternativeName>
        <fullName evidence="22">[histone H3]-trimethyl-L-lysine(9) demethylase 4B</fullName>
    </alternativeName>
</protein>
<feature type="compositionally biased region" description="Acidic residues" evidence="23">
    <location>
        <begin position="1073"/>
        <end position="1087"/>
    </location>
</feature>
<dbReference type="InterPro" id="IPR013083">
    <property type="entry name" value="Znf_RING/FYVE/PHD"/>
</dbReference>
<evidence type="ECO:0000256" key="7">
    <source>
        <dbReference type="ARBA" id="ARBA00022771"/>
    </source>
</evidence>
<sequence length="1500" mass="167461">MAGAEVFTPANPSCKIMTFRPTMEEFKDFNQYLVYMESQGAHRAGLAKVIPPKGWKPRRTYDDIDDLMIDAPIQQMVAGQSGLFTQYNIQKKPLSVQEFRRLANSDMYCTPRYLNYEDLERKYWKNLTFVSPIYGADVSGSLYDEDVEEWNIGHLNSILDVIEEDCGVSIQGVNTPYLYFGMWKTTFSWHTEDMDLYSINYLHFGEPKSWYAIPPEHGKRLERLATGFFPNSFKGCEAFLRHKMTLISPSILKKYGIPFDKITQEAGEFMITFPYGYHAGFNHGFNCAESTNFATLRWIDYGKVATQCTCSRDMVKISMEPFVKRFQPDRYPNWMLGKDSTPLDHTHATPSSTPELQTWLQSRRKTKPANKGYYFSSYKNIVAAYVYLMIDFSSTGPCRQMCVVKVNRVESNSLGFSKKEPSHNSPCIPLSSPASPVKNDLNAETDTHIDPHHLSGSGVASRTPEGLRQWPEATQMHPENNESRCCTPEPQHLPTSQDCSIRVPPLEDNKHSSSHITSTSLVTETSLCPPDSKTQTASSSCREDTLSLTPNTDSSMDTGAEKYTNSTAKADKMDTVCDPKHINPHSTTEALYDLKIEPVEGDSYTSCGSFSPAGHNCSLEKSSTEENLPPPLLQRNAVDMPQLTPEPEDKAGICPLPPVLTQEMPSLTLANDGITEVPKTTLCCHQVAPVLQRETPTGSPSSQEAKQEEGETDLMSKEPLTVEHANNWHLDSAYNCEGAAVSGLEGNTAHLTASALHKITSGGVHEMLIMPEIAAENDRTKLENVTTGQSDASPCQLVQNPARQTEQQYGLAELASKVNSEDSAQRDCVLSLSTADSLLTGTSNNNPPAPSPPLCTHSDSHTALQLHHNTTYSPSHCTSQNPYMEPKPFSSSIWKNLNSQSSAVLIQSLNPELPSDFTHDPLPYTMWTEPQCKQEEDGGPLTWAQLEPTSLVSVGAVEPLGLCGDYELHRGEADTSEALSLCRELGRQREAEESLHSDTAVSPLSSSDSSEEEEEEEENDTSNYKCFESGLEPGEVCAYPALSVKRTTKSWRHPLRKPTARAVPTAVKQQAASDDEPPEANLAEEEEQEMEAWAKPLIYLWQNRKSCFTAEREYNAHAATMQPYCAVCTLFMPYYQAPTRPCRGLRRTKPLVPEICFSFREQNCPPTPTNPLLQEDGTSPLLYCEGCCLQVHASTYTQGKSSECCLCNLRGGALKKTQNDKWAHVMCAVALPEARFSDEAKRSPIDTSRIPMQRYKLRCIYCRKRCAGKRQAGACIQCSCGRCPTSFHVTCAHAAGVTMEPDDWPYVVSITCHRHQSRSSSAVTSISLGQTVISKHKNLRYYSSKVTEISSQMFYEVMFDDGSFSNDTYPEDIVSRDCVNLGPPEVGEAVQVKWPDGLFYGAKYLGSNVSYMYQVEFEDGSQVLAKREDVYTLDEDLPKKVKRRLSTASSMRFQDAFFTTQGERKRQRTPNSRFQKDYVALPGLRTTAKSTWEQRSHKGK</sequence>
<evidence type="ECO:0000256" key="11">
    <source>
        <dbReference type="ARBA" id="ARBA00022990"/>
    </source>
</evidence>
<keyword evidence="14" id="KW-0805">Transcription regulation</keyword>
<reference evidence="27" key="2">
    <citation type="submission" date="2025-08" db="UniProtKB">
        <authorList>
            <consortium name="Ensembl"/>
        </authorList>
    </citation>
    <scope>IDENTIFICATION</scope>
</reference>
<evidence type="ECO:0000256" key="13">
    <source>
        <dbReference type="ARBA" id="ARBA00023004"/>
    </source>
</evidence>
<evidence type="ECO:0000256" key="16">
    <source>
        <dbReference type="ARBA" id="ARBA00023242"/>
    </source>
</evidence>
<feature type="region of interest" description="Disordered" evidence="23">
    <location>
        <begin position="1056"/>
        <end position="1087"/>
    </location>
</feature>
<feature type="compositionally biased region" description="Polar residues" evidence="23">
    <location>
        <begin position="694"/>
        <end position="704"/>
    </location>
</feature>
<evidence type="ECO:0000256" key="1">
    <source>
        <dbReference type="ARBA" id="ARBA00001954"/>
    </source>
</evidence>
<proteinExistence type="inferred from homology"/>
<dbReference type="SMART" id="SM00333">
    <property type="entry name" value="TUDOR"/>
    <property type="match status" value="2"/>
</dbReference>
<gene>
    <name evidence="27" type="primary">kdm4c</name>
</gene>
<evidence type="ECO:0000313" key="27">
    <source>
        <dbReference type="Ensembl" id="ENSSAUP00010061312.1"/>
    </source>
</evidence>
<evidence type="ECO:0000256" key="3">
    <source>
        <dbReference type="ARBA" id="ARBA00009711"/>
    </source>
</evidence>
<comment type="subcellular location">
    <subcellularLocation>
        <location evidence="2">Nucleus</location>
    </subcellularLocation>
</comment>
<comment type="cofactor">
    <cofactor evidence="1">
        <name>Fe(2+)</name>
        <dbReference type="ChEBI" id="CHEBI:29033"/>
    </cofactor>
</comment>
<evidence type="ECO:0000256" key="4">
    <source>
        <dbReference type="ARBA" id="ARBA00012900"/>
    </source>
</evidence>
<feature type="domain" description="JmjC" evidence="25">
    <location>
        <begin position="144"/>
        <end position="310"/>
    </location>
</feature>
<dbReference type="PROSITE" id="PS51184">
    <property type="entry name" value="JMJC"/>
    <property type="match status" value="1"/>
</dbReference>
<evidence type="ECO:0000256" key="23">
    <source>
        <dbReference type="SAM" id="MobiDB-lite"/>
    </source>
</evidence>
<dbReference type="GeneTree" id="ENSGT00940000166168"/>
<dbReference type="SMART" id="SM00558">
    <property type="entry name" value="JmjC"/>
    <property type="match status" value="1"/>
</dbReference>
<reference evidence="27" key="1">
    <citation type="submission" date="2021-04" db="EMBL/GenBank/DDBJ databases">
        <authorList>
            <consortium name="Wellcome Sanger Institute Data Sharing"/>
        </authorList>
    </citation>
    <scope>NUCLEOTIDE SEQUENCE [LARGE SCALE GENOMIC DNA]</scope>
</reference>
<feature type="region of interest" description="Disordered" evidence="23">
    <location>
        <begin position="691"/>
        <end position="716"/>
    </location>
</feature>
<dbReference type="Gene3D" id="2.60.120.650">
    <property type="entry name" value="Cupin"/>
    <property type="match status" value="1"/>
</dbReference>
<evidence type="ECO:0000256" key="12">
    <source>
        <dbReference type="ARBA" id="ARBA00023002"/>
    </source>
</evidence>
<evidence type="ECO:0000259" key="25">
    <source>
        <dbReference type="PROSITE" id="PS51184"/>
    </source>
</evidence>
<dbReference type="EC" id="1.14.11.66" evidence="4"/>
<feature type="region of interest" description="Disordered" evidence="23">
    <location>
        <begin position="990"/>
        <end position="1026"/>
    </location>
</feature>
<feature type="domain" description="JmjN" evidence="24">
    <location>
        <begin position="16"/>
        <end position="58"/>
    </location>
</feature>
<dbReference type="Gene3D" id="3.30.40.10">
    <property type="entry name" value="Zinc/RING finger domain, C3HC4 (zinc finger)"/>
    <property type="match status" value="1"/>
</dbReference>
<dbReference type="FunFam" id="2.60.120.650:FF:000003">
    <property type="entry name" value="Lysine-specific demethylase 4D"/>
    <property type="match status" value="1"/>
</dbReference>
<dbReference type="Pfam" id="PF02375">
    <property type="entry name" value="JmjN"/>
    <property type="match status" value="1"/>
</dbReference>
<keyword evidence="12" id="KW-0560">Oxidoreductase</keyword>
<dbReference type="FunFam" id="3.30.40.10:FF:000029">
    <property type="entry name" value="lysine-specific demethylase 4C isoform X1"/>
    <property type="match status" value="1"/>
</dbReference>
<dbReference type="GO" id="GO:0008270">
    <property type="term" value="F:zinc ion binding"/>
    <property type="evidence" value="ECO:0007669"/>
    <property type="project" value="UniProtKB-KW"/>
</dbReference>
<organism evidence="27 28">
    <name type="scientific">Sparus aurata</name>
    <name type="common">Gilthead sea bream</name>
    <dbReference type="NCBI Taxonomy" id="8175"/>
    <lineage>
        <taxon>Eukaryota</taxon>
        <taxon>Metazoa</taxon>
        <taxon>Chordata</taxon>
        <taxon>Craniata</taxon>
        <taxon>Vertebrata</taxon>
        <taxon>Euteleostomi</taxon>
        <taxon>Actinopterygii</taxon>
        <taxon>Neopterygii</taxon>
        <taxon>Teleostei</taxon>
        <taxon>Neoteleostei</taxon>
        <taxon>Acanthomorphata</taxon>
        <taxon>Eupercaria</taxon>
        <taxon>Spariformes</taxon>
        <taxon>Sparidae</taxon>
        <taxon>Sparus</taxon>
    </lineage>
</organism>
<dbReference type="SMART" id="SM00249">
    <property type="entry name" value="PHD"/>
    <property type="match status" value="1"/>
</dbReference>
<dbReference type="Pfam" id="PF13832">
    <property type="entry name" value="zf-HC5HC2H_2"/>
    <property type="match status" value="1"/>
</dbReference>
<evidence type="ECO:0000256" key="18">
    <source>
        <dbReference type="ARBA" id="ARBA00054423"/>
    </source>
</evidence>
<keyword evidence="28" id="KW-1185">Reference proteome</keyword>
<keyword evidence="11" id="KW-0007">Acetylation</keyword>
<dbReference type="InterPro" id="IPR034732">
    <property type="entry name" value="EPHD"/>
</dbReference>
<keyword evidence="8" id="KW-0862">Zinc</keyword>
<keyword evidence="6" id="KW-0677">Repeat</keyword>
<evidence type="ECO:0000259" key="26">
    <source>
        <dbReference type="PROSITE" id="PS51805"/>
    </source>
</evidence>
<dbReference type="Proteomes" id="UP000472265">
    <property type="component" value="Chromosome 1"/>
</dbReference>
<evidence type="ECO:0000256" key="6">
    <source>
        <dbReference type="ARBA" id="ARBA00022737"/>
    </source>
</evidence>
<evidence type="ECO:0000256" key="15">
    <source>
        <dbReference type="ARBA" id="ARBA00023163"/>
    </source>
</evidence>
<dbReference type="SMART" id="SM00545">
    <property type="entry name" value="JmjN"/>
    <property type="match status" value="1"/>
</dbReference>
<evidence type="ECO:0000256" key="21">
    <source>
        <dbReference type="ARBA" id="ARBA00080011"/>
    </source>
</evidence>
<evidence type="ECO:0000313" key="28">
    <source>
        <dbReference type="Proteomes" id="UP000472265"/>
    </source>
</evidence>
<keyword evidence="10" id="KW-0223">Dioxygenase</keyword>
<evidence type="ECO:0000256" key="22">
    <source>
        <dbReference type="ARBA" id="ARBA00082446"/>
    </source>
</evidence>
<dbReference type="InterPro" id="IPR003349">
    <property type="entry name" value="JmjN"/>
</dbReference>
<evidence type="ECO:0000256" key="9">
    <source>
        <dbReference type="ARBA" id="ARBA00022853"/>
    </source>
</evidence>
<dbReference type="GO" id="GO:0051864">
    <property type="term" value="F:histone H3K36 demethylase activity"/>
    <property type="evidence" value="ECO:0007669"/>
    <property type="project" value="TreeGrafter"/>
</dbReference>
<dbReference type="PANTHER" id="PTHR10694:SF104">
    <property type="entry name" value="LYSINE-SPECIFIC DEMETHYLASE 4C"/>
    <property type="match status" value="1"/>
</dbReference>
<evidence type="ECO:0000256" key="10">
    <source>
        <dbReference type="ARBA" id="ARBA00022964"/>
    </source>
</evidence>
<name>A0A671YEI3_SPAAU</name>
<evidence type="ECO:0000256" key="17">
    <source>
        <dbReference type="ARBA" id="ARBA00049349"/>
    </source>
</evidence>
<dbReference type="Gene3D" id="2.30.30.140">
    <property type="match status" value="1"/>
</dbReference>
<dbReference type="Ensembl" id="ENSSAUT00010064273.1">
    <property type="protein sequence ID" value="ENSSAUP00010061312.1"/>
    <property type="gene ID" value="ENSSAUG00010024690.1"/>
</dbReference>
<comment type="similarity">
    <text evidence="3">Belongs to the JHDM3 histone demethylase family.</text>
</comment>
<dbReference type="Gene3D" id="3.10.330.70">
    <property type="match status" value="1"/>
</dbReference>
<feature type="domain" description="PHD-type" evidence="26">
    <location>
        <begin position="1201"/>
        <end position="1316"/>
    </location>
</feature>
<dbReference type="InterPro" id="IPR040477">
    <property type="entry name" value="KDM4-like_Tudor"/>
</dbReference>
<keyword evidence="16" id="KW-0539">Nucleus</keyword>